<evidence type="ECO:0000313" key="2">
    <source>
        <dbReference type="Proteomes" id="UP001273209"/>
    </source>
</evidence>
<name>A0AAE1IC21_9HYPO</name>
<evidence type="ECO:0000313" key="1">
    <source>
        <dbReference type="EMBL" id="KAK4069582.1"/>
    </source>
</evidence>
<dbReference type="EMBL" id="JAWRVG010000029">
    <property type="protein sequence ID" value="KAK4069582.1"/>
    <property type="molecule type" value="Genomic_DNA"/>
</dbReference>
<organism evidence="1 2">
    <name type="scientific">Trichoderma aggressivum f. europaeum</name>
    <dbReference type="NCBI Taxonomy" id="173218"/>
    <lineage>
        <taxon>Eukaryota</taxon>
        <taxon>Fungi</taxon>
        <taxon>Dikarya</taxon>
        <taxon>Ascomycota</taxon>
        <taxon>Pezizomycotina</taxon>
        <taxon>Sordariomycetes</taxon>
        <taxon>Hypocreomycetidae</taxon>
        <taxon>Hypocreales</taxon>
        <taxon>Hypocreaceae</taxon>
        <taxon>Trichoderma</taxon>
    </lineage>
</organism>
<dbReference type="Proteomes" id="UP001273209">
    <property type="component" value="Unassembled WGS sequence"/>
</dbReference>
<accession>A0AAE1IC21</accession>
<gene>
    <name evidence="1" type="ORF">Triagg1_7006</name>
</gene>
<comment type="caution">
    <text evidence="1">The sequence shown here is derived from an EMBL/GenBank/DDBJ whole genome shotgun (WGS) entry which is preliminary data.</text>
</comment>
<reference evidence="1" key="1">
    <citation type="submission" date="2023-11" db="EMBL/GenBank/DDBJ databases">
        <title>The genome sequences of three competitors of mushroom-forming fungi.</title>
        <authorList>
            <person name="Beijen E."/>
            <person name="Ohm R.A."/>
        </authorList>
    </citation>
    <scope>NUCLEOTIDE SEQUENCE</scope>
    <source>
        <strain evidence="1">CBS 100526</strain>
    </source>
</reference>
<dbReference type="AlphaFoldDB" id="A0AAE1IC21"/>
<dbReference type="GeneID" id="87921599"/>
<protein>
    <submittedName>
        <fullName evidence="1">Uncharacterized protein</fullName>
    </submittedName>
</protein>
<proteinExistence type="predicted"/>
<sequence>MAGEIQFSAVLGLQNEKRLDRRHYREVICLPPPCSATCNYAGENTPYYCLEGLDEKRRACRAKGQAVASSAGQLVSKARLASGVKWTNGWPTHTTLAPQAIDAALVALIEPTGYSPG</sequence>
<dbReference type="RefSeq" id="XP_062754078.1">
    <property type="nucleotide sequence ID" value="XM_062901694.1"/>
</dbReference>
<keyword evidence="2" id="KW-1185">Reference proteome</keyword>